<evidence type="ECO:0000256" key="2">
    <source>
        <dbReference type="ARBA" id="ARBA00004922"/>
    </source>
</evidence>
<comment type="similarity">
    <text evidence="3">Belongs to the glycosyltransferase 31 family. Beta3-Gal-T subfamily.</text>
</comment>
<dbReference type="Proteomes" id="UP000007801">
    <property type="component" value="Unassembled WGS sequence"/>
</dbReference>
<dbReference type="FunCoup" id="B3N166">
    <property type="interactions" value="36"/>
</dbReference>
<evidence type="ECO:0000256" key="3">
    <source>
        <dbReference type="ARBA" id="ARBA00006462"/>
    </source>
</evidence>
<gene>
    <name evidence="15" type="primary">Dana\GF16008</name>
    <name evidence="15" type="synonym">dana_GLEANR_17104</name>
    <name evidence="15" type="ORF">GF16008</name>
</gene>
<dbReference type="GO" id="GO:0016020">
    <property type="term" value="C:membrane"/>
    <property type="evidence" value="ECO:0007669"/>
    <property type="project" value="UniProtKB-SubCell"/>
</dbReference>
<evidence type="ECO:0000256" key="5">
    <source>
        <dbReference type="ARBA" id="ARBA00022676"/>
    </source>
</evidence>
<organism evidence="15 16">
    <name type="scientific">Drosophila ananassae</name>
    <name type="common">Fruit fly</name>
    <dbReference type="NCBI Taxonomy" id="7217"/>
    <lineage>
        <taxon>Eukaryota</taxon>
        <taxon>Metazoa</taxon>
        <taxon>Ecdysozoa</taxon>
        <taxon>Arthropoda</taxon>
        <taxon>Hexapoda</taxon>
        <taxon>Insecta</taxon>
        <taxon>Pterygota</taxon>
        <taxon>Neoptera</taxon>
        <taxon>Endopterygota</taxon>
        <taxon>Diptera</taxon>
        <taxon>Brachycera</taxon>
        <taxon>Muscomorpha</taxon>
        <taxon>Ephydroidea</taxon>
        <taxon>Drosophilidae</taxon>
        <taxon>Drosophila</taxon>
        <taxon>Sophophora</taxon>
    </lineage>
</organism>
<evidence type="ECO:0000256" key="8">
    <source>
        <dbReference type="ARBA" id="ARBA00022741"/>
    </source>
</evidence>
<comment type="pathway">
    <text evidence="2">Protein modification; protein glycosylation.</text>
</comment>
<keyword evidence="16" id="KW-1185">Reference proteome</keyword>
<dbReference type="GO" id="GO:0016263">
    <property type="term" value="F:glycoprotein-N-acetylgalactosamine 3-beta-galactosyltransferase activity"/>
    <property type="evidence" value="ECO:0007669"/>
    <property type="project" value="UniProtKB-EC"/>
</dbReference>
<dbReference type="Pfam" id="PF02434">
    <property type="entry name" value="Fringe"/>
    <property type="match status" value="1"/>
</dbReference>
<dbReference type="OrthoDB" id="414175at2759"/>
<comment type="subcellular location">
    <subcellularLocation>
        <location evidence="1">Membrane</location>
        <topology evidence="1">Single-pass type II membrane protein</topology>
    </subcellularLocation>
</comment>
<dbReference type="FunFam" id="3.90.550.50:FF:000033">
    <property type="entry name" value="GD23186"/>
    <property type="match status" value="1"/>
</dbReference>
<evidence type="ECO:0000256" key="13">
    <source>
        <dbReference type="SAM" id="SignalP"/>
    </source>
</evidence>
<keyword evidence="10 12" id="KW-1133">Transmembrane helix</keyword>
<evidence type="ECO:0000256" key="10">
    <source>
        <dbReference type="ARBA" id="ARBA00022989"/>
    </source>
</evidence>
<dbReference type="KEGG" id="dan:6498809"/>
<evidence type="ECO:0000313" key="15">
    <source>
        <dbReference type="EMBL" id="EDV30101.2"/>
    </source>
</evidence>
<keyword evidence="7 12" id="KW-0812">Transmembrane</keyword>
<dbReference type="GeneID" id="6498809"/>
<dbReference type="InterPro" id="IPR003378">
    <property type="entry name" value="Fringe-like_glycosylTrfase"/>
</dbReference>
<dbReference type="InterPro" id="IPR026050">
    <property type="entry name" value="C1GALT1/C1GALT1_chp1"/>
</dbReference>
<dbReference type="PANTHER" id="PTHR23033">
    <property type="entry name" value="BETA1,3-GALACTOSYLTRANSFERASE"/>
    <property type="match status" value="1"/>
</dbReference>
<feature type="signal peptide" evidence="13">
    <location>
        <begin position="1"/>
        <end position="24"/>
    </location>
</feature>
<feature type="domain" description="Fringe-like glycosyltransferase" evidence="14">
    <location>
        <begin position="127"/>
        <end position="298"/>
    </location>
</feature>
<dbReference type="STRING" id="7217.B3N166"/>
<dbReference type="HOGENOM" id="CLU_035857_1_0_1"/>
<keyword evidence="6 15" id="KW-0808">Transferase</keyword>
<accession>B3N166</accession>
<dbReference type="eggNOG" id="KOG2246">
    <property type="taxonomic scope" value="Eukaryota"/>
</dbReference>
<evidence type="ECO:0000256" key="7">
    <source>
        <dbReference type="ARBA" id="ARBA00022692"/>
    </source>
</evidence>
<dbReference type="PANTHER" id="PTHR23033:SF14">
    <property type="entry name" value="GLYCOPROTEIN-N-ACETYLGALACTOSAMINE 3-BETA-GALACTOSYLTRANSFERASE 1-RELATED"/>
    <property type="match status" value="1"/>
</dbReference>
<feature type="transmembrane region" description="Helical" evidence="12">
    <location>
        <begin position="77"/>
        <end position="95"/>
    </location>
</feature>
<feature type="chain" id="PRO_5006455047" description="N-acetylgalactosaminide beta-1,3-galactosyltransferase" evidence="13">
    <location>
        <begin position="25"/>
        <end position="402"/>
    </location>
</feature>
<evidence type="ECO:0000256" key="4">
    <source>
        <dbReference type="ARBA" id="ARBA00012557"/>
    </source>
</evidence>
<protein>
    <recommendedName>
        <fullName evidence="4">N-acetylgalactosaminide beta-1,3-galactosyltransferase</fullName>
        <ecNumber evidence="4">2.4.1.122</ecNumber>
    </recommendedName>
</protein>
<evidence type="ECO:0000259" key="14">
    <source>
        <dbReference type="Pfam" id="PF02434"/>
    </source>
</evidence>
<keyword evidence="11 12" id="KW-0472">Membrane</keyword>
<dbReference type="EC" id="2.4.1.122" evidence="4"/>
<evidence type="ECO:0000256" key="11">
    <source>
        <dbReference type="ARBA" id="ARBA00023136"/>
    </source>
</evidence>
<dbReference type="UniPathway" id="UPA00378"/>
<dbReference type="AlphaFoldDB" id="B3N166"/>
<dbReference type="GO" id="GO:0000166">
    <property type="term" value="F:nucleotide binding"/>
    <property type="evidence" value="ECO:0007669"/>
    <property type="project" value="UniProtKB-KW"/>
</dbReference>
<keyword evidence="9" id="KW-0735">Signal-anchor</keyword>
<proteinExistence type="inferred from homology"/>
<sequence length="402" mass="46489">MKAGDRWRHLSVLQFLSYRFLALGRYVPREVGVASDYLDIGSGKMKSEYITLEQSIYPALGGGGRPNPGQKLTTTHLIILTLIVGTLLITLYGYWDVMMLTARATDPLTAELRNESLAEQLHREVRILCWVLTTPKYHKSRAVHVMRTWGKRCNKIYFMTSAPDDELPTVLLKKPDRYEVLWGKTKEAFTYLYEHKRDEADWFLKADDDTYVFLENMRYMLYPYPANTSIYFGFNYKMVGDHPKNETYMSGGSGYVLSREALRTFVEGVNDPEKCRQEDNNPEDVEMGKCLFNLGVKAGDSRDSRLRNRFYPVAPFGALLSGDVALDFWLYKYAYYNSRSCLDCLSDYPVAFHYVSSRQLYVYDYFSYQLQLQLPGREVPEVLPKKLRDQDIVIPDGDNTVV</sequence>
<evidence type="ECO:0000256" key="9">
    <source>
        <dbReference type="ARBA" id="ARBA00022968"/>
    </source>
</evidence>
<dbReference type="InParanoid" id="B3N166"/>
<keyword evidence="8" id="KW-0547">Nucleotide-binding</keyword>
<dbReference type="Gene3D" id="3.90.550.50">
    <property type="match status" value="1"/>
</dbReference>
<reference evidence="15 16" key="1">
    <citation type="journal article" date="2007" name="Nature">
        <title>Evolution of genes and genomes on the Drosophila phylogeny.</title>
        <authorList>
            <consortium name="Drosophila 12 Genomes Consortium"/>
            <person name="Clark A.G."/>
            <person name="Eisen M.B."/>
            <person name="Smith D.R."/>
            <person name="Bergman C.M."/>
            <person name="Oliver B."/>
            <person name="Markow T.A."/>
            <person name="Kaufman T.C."/>
            <person name="Kellis M."/>
            <person name="Gelbart W."/>
            <person name="Iyer V.N."/>
            <person name="Pollard D.A."/>
            <person name="Sackton T.B."/>
            <person name="Larracuente A.M."/>
            <person name="Singh N.D."/>
            <person name="Abad J.P."/>
            <person name="Abt D.N."/>
            <person name="Adryan B."/>
            <person name="Aguade M."/>
            <person name="Akashi H."/>
            <person name="Anderson W.W."/>
            <person name="Aquadro C.F."/>
            <person name="Ardell D.H."/>
            <person name="Arguello R."/>
            <person name="Artieri C.G."/>
            <person name="Barbash D.A."/>
            <person name="Barker D."/>
            <person name="Barsanti P."/>
            <person name="Batterham P."/>
            <person name="Batzoglou S."/>
            <person name="Begun D."/>
            <person name="Bhutkar A."/>
            <person name="Blanco E."/>
            <person name="Bosak S.A."/>
            <person name="Bradley R.K."/>
            <person name="Brand A.D."/>
            <person name="Brent M.R."/>
            <person name="Brooks A.N."/>
            <person name="Brown R.H."/>
            <person name="Butlin R.K."/>
            <person name="Caggese C."/>
            <person name="Calvi B.R."/>
            <person name="Bernardo de Carvalho A."/>
            <person name="Caspi A."/>
            <person name="Castrezana S."/>
            <person name="Celniker S.E."/>
            <person name="Chang J.L."/>
            <person name="Chapple C."/>
            <person name="Chatterji S."/>
            <person name="Chinwalla A."/>
            <person name="Civetta A."/>
            <person name="Clifton S.W."/>
            <person name="Comeron J.M."/>
            <person name="Costello J.C."/>
            <person name="Coyne J.A."/>
            <person name="Daub J."/>
            <person name="David R.G."/>
            <person name="Delcher A.L."/>
            <person name="Delehaunty K."/>
            <person name="Do C.B."/>
            <person name="Ebling H."/>
            <person name="Edwards K."/>
            <person name="Eickbush T."/>
            <person name="Evans J.D."/>
            <person name="Filipski A."/>
            <person name="Findeiss S."/>
            <person name="Freyhult E."/>
            <person name="Fulton L."/>
            <person name="Fulton R."/>
            <person name="Garcia A.C."/>
            <person name="Gardiner A."/>
            <person name="Garfield D.A."/>
            <person name="Garvin B.E."/>
            <person name="Gibson G."/>
            <person name="Gilbert D."/>
            <person name="Gnerre S."/>
            <person name="Godfrey J."/>
            <person name="Good R."/>
            <person name="Gotea V."/>
            <person name="Gravely B."/>
            <person name="Greenberg A.J."/>
            <person name="Griffiths-Jones S."/>
            <person name="Gross S."/>
            <person name="Guigo R."/>
            <person name="Gustafson E.A."/>
            <person name="Haerty W."/>
            <person name="Hahn M.W."/>
            <person name="Halligan D.L."/>
            <person name="Halpern A.L."/>
            <person name="Halter G.M."/>
            <person name="Han M.V."/>
            <person name="Heger A."/>
            <person name="Hillier L."/>
            <person name="Hinrichs A.S."/>
            <person name="Holmes I."/>
            <person name="Hoskins R.A."/>
            <person name="Hubisz M.J."/>
            <person name="Hultmark D."/>
            <person name="Huntley M.A."/>
            <person name="Jaffe D.B."/>
            <person name="Jagadeeshan S."/>
            <person name="Jeck W.R."/>
            <person name="Johnson J."/>
            <person name="Jones C.D."/>
            <person name="Jordan W.C."/>
            <person name="Karpen G.H."/>
            <person name="Kataoka E."/>
            <person name="Keightley P.D."/>
            <person name="Kheradpour P."/>
            <person name="Kirkness E.F."/>
            <person name="Koerich L.B."/>
            <person name="Kristiansen K."/>
            <person name="Kudrna D."/>
            <person name="Kulathinal R.J."/>
            <person name="Kumar S."/>
            <person name="Kwok R."/>
            <person name="Lander E."/>
            <person name="Langley C.H."/>
            <person name="Lapoint R."/>
            <person name="Lazzaro B.P."/>
            <person name="Lee S.J."/>
            <person name="Levesque L."/>
            <person name="Li R."/>
            <person name="Lin C.F."/>
            <person name="Lin M.F."/>
            <person name="Lindblad-Toh K."/>
            <person name="Llopart A."/>
            <person name="Long M."/>
            <person name="Low L."/>
            <person name="Lozovsky E."/>
            <person name="Lu J."/>
            <person name="Luo M."/>
            <person name="Machado C.A."/>
            <person name="Makalowski W."/>
            <person name="Marzo M."/>
            <person name="Matsuda M."/>
            <person name="Matzkin L."/>
            <person name="McAllister B."/>
            <person name="McBride C.S."/>
            <person name="McKernan B."/>
            <person name="McKernan K."/>
            <person name="Mendez-Lago M."/>
            <person name="Minx P."/>
            <person name="Mollenhauer M.U."/>
            <person name="Montooth K."/>
            <person name="Mount S.M."/>
            <person name="Mu X."/>
            <person name="Myers E."/>
            <person name="Negre B."/>
            <person name="Newfeld S."/>
            <person name="Nielsen R."/>
            <person name="Noor M.A."/>
            <person name="O'Grady P."/>
            <person name="Pachter L."/>
            <person name="Papaceit M."/>
            <person name="Parisi M.J."/>
            <person name="Parisi M."/>
            <person name="Parts L."/>
            <person name="Pedersen J.S."/>
            <person name="Pesole G."/>
            <person name="Phillippy A.M."/>
            <person name="Ponting C.P."/>
            <person name="Pop M."/>
            <person name="Porcelli D."/>
            <person name="Powell J.R."/>
            <person name="Prohaska S."/>
            <person name="Pruitt K."/>
            <person name="Puig M."/>
            <person name="Quesneville H."/>
            <person name="Ram K.R."/>
            <person name="Rand D."/>
            <person name="Rasmussen M.D."/>
            <person name="Reed L.K."/>
            <person name="Reenan R."/>
            <person name="Reily A."/>
            <person name="Remington K.A."/>
            <person name="Rieger T.T."/>
            <person name="Ritchie M.G."/>
            <person name="Robin C."/>
            <person name="Rogers Y.H."/>
            <person name="Rohde C."/>
            <person name="Rozas J."/>
            <person name="Rubenfield M.J."/>
            <person name="Ruiz A."/>
            <person name="Russo S."/>
            <person name="Salzberg S.L."/>
            <person name="Sanchez-Gracia A."/>
            <person name="Saranga D.J."/>
            <person name="Sato H."/>
            <person name="Schaeffer S.W."/>
            <person name="Schatz M.C."/>
            <person name="Schlenke T."/>
            <person name="Schwartz R."/>
            <person name="Segarra C."/>
            <person name="Singh R.S."/>
            <person name="Sirot L."/>
            <person name="Sirota M."/>
            <person name="Sisneros N.B."/>
            <person name="Smith C.D."/>
            <person name="Smith T.F."/>
            <person name="Spieth J."/>
            <person name="Stage D.E."/>
            <person name="Stark A."/>
            <person name="Stephan W."/>
            <person name="Strausberg R.L."/>
            <person name="Strempel S."/>
            <person name="Sturgill D."/>
            <person name="Sutton G."/>
            <person name="Sutton G.G."/>
            <person name="Tao W."/>
            <person name="Teichmann S."/>
            <person name="Tobari Y.N."/>
            <person name="Tomimura Y."/>
            <person name="Tsolas J.M."/>
            <person name="Valente V.L."/>
            <person name="Venter E."/>
            <person name="Venter J.C."/>
            <person name="Vicario S."/>
            <person name="Vieira F.G."/>
            <person name="Vilella A.J."/>
            <person name="Villasante A."/>
            <person name="Walenz B."/>
            <person name="Wang J."/>
            <person name="Wasserman M."/>
            <person name="Watts T."/>
            <person name="Wilson D."/>
            <person name="Wilson R.K."/>
            <person name="Wing R.A."/>
            <person name="Wolfner M.F."/>
            <person name="Wong A."/>
            <person name="Wong G.K."/>
            <person name="Wu C.I."/>
            <person name="Wu G."/>
            <person name="Yamamoto D."/>
            <person name="Yang H.P."/>
            <person name="Yang S.P."/>
            <person name="Yorke J.A."/>
            <person name="Yoshida K."/>
            <person name="Zdobnov E."/>
            <person name="Zhang P."/>
            <person name="Zhang Y."/>
            <person name="Zimin A.V."/>
            <person name="Baldwin J."/>
            <person name="Abdouelleil A."/>
            <person name="Abdulkadir J."/>
            <person name="Abebe A."/>
            <person name="Abera B."/>
            <person name="Abreu J."/>
            <person name="Acer S.C."/>
            <person name="Aftuck L."/>
            <person name="Alexander A."/>
            <person name="An P."/>
            <person name="Anderson E."/>
            <person name="Anderson S."/>
            <person name="Arachi H."/>
            <person name="Azer M."/>
            <person name="Bachantsang P."/>
            <person name="Barry A."/>
            <person name="Bayul T."/>
            <person name="Berlin A."/>
            <person name="Bessette D."/>
            <person name="Bloom T."/>
            <person name="Blye J."/>
            <person name="Boguslavskiy L."/>
            <person name="Bonnet C."/>
            <person name="Boukhgalter B."/>
            <person name="Bourzgui I."/>
            <person name="Brown A."/>
            <person name="Cahill P."/>
            <person name="Channer S."/>
            <person name="Cheshatsang Y."/>
            <person name="Chuda L."/>
            <person name="Citroen M."/>
            <person name="Collymore A."/>
            <person name="Cooke P."/>
            <person name="Costello M."/>
            <person name="D'Aco K."/>
            <person name="Daza R."/>
            <person name="De Haan G."/>
            <person name="DeGray S."/>
            <person name="DeMaso C."/>
            <person name="Dhargay N."/>
            <person name="Dooley K."/>
            <person name="Dooley E."/>
            <person name="Doricent M."/>
            <person name="Dorje P."/>
            <person name="Dorjee K."/>
            <person name="Dupes A."/>
            <person name="Elong R."/>
            <person name="Falk J."/>
            <person name="Farina A."/>
            <person name="Faro S."/>
            <person name="Ferguson D."/>
            <person name="Fisher S."/>
            <person name="Foley C.D."/>
            <person name="Franke A."/>
            <person name="Friedrich D."/>
            <person name="Gadbois L."/>
            <person name="Gearin G."/>
            <person name="Gearin C.R."/>
            <person name="Giannoukos G."/>
            <person name="Goode T."/>
            <person name="Graham J."/>
            <person name="Grandbois E."/>
            <person name="Grewal S."/>
            <person name="Gyaltsen K."/>
            <person name="Hafez N."/>
            <person name="Hagos B."/>
            <person name="Hall J."/>
            <person name="Henson C."/>
            <person name="Hollinger A."/>
            <person name="Honan T."/>
            <person name="Huard M.D."/>
            <person name="Hughes L."/>
            <person name="Hurhula B."/>
            <person name="Husby M.E."/>
            <person name="Kamat A."/>
            <person name="Kanga B."/>
            <person name="Kashin S."/>
            <person name="Khazanovich D."/>
            <person name="Kisner P."/>
            <person name="Lance K."/>
            <person name="Lara M."/>
            <person name="Lee W."/>
            <person name="Lennon N."/>
            <person name="Letendre F."/>
            <person name="LeVine R."/>
            <person name="Lipovsky A."/>
            <person name="Liu X."/>
            <person name="Liu J."/>
            <person name="Liu S."/>
            <person name="Lokyitsang T."/>
            <person name="Lokyitsang Y."/>
            <person name="Lubonja R."/>
            <person name="Lui A."/>
            <person name="MacDonald P."/>
            <person name="Magnisalis V."/>
            <person name="Maru K."/>
            <person name="Matthews C."/>
            <person name="McCusker W."/>
            <person name="McDonough S."/>
            <person name="Mehta T."/>
            <person name="Meldrim J."/>
            <person name="Meneus L."/>
            <person name="Mihai O."/>
            <person name="Mihalev A."/>
            <person name="Mihova T."/>
            <person name="Mittelman R."/>
            <person name="Mlenga V."/>
            <person name="Montmayeur A."/>
            <person name="Mulrain L."/>
            <person name="Navidi A."/>
            <person name="Naylor J."/>
            <person name="Negash T."/>
            <person name="Nguyen T."/>
            <person name="Nguyen N."/>
            <person name="Nicol R."/>
            <person name="Norbu C."/>
            <person name="Norbu N."/>
            <person name="Novod N."/>
            <person name="O'Neill B."/>
            <person name="Osman S."/>
            <person name="Markiewicz E."/>
            <person name="Oyono O.L."/>
            <person name="Patti C."/>
            <person name="Phunkhang P."/>
            <person name="Pierre F."/>
            <person name="Priest M."/>
            <person name="Raghuraman S."/>
            <person name="Rege F."/>
            <person name="Reyes R."/>
            <person name="Rise C."/>
            <person name="Rogov P."/>
            <person name="Ross K."/>
            <person name="Ryan E."/>
            <person name="Settipalli S."/>
            <person name="Shea T."/>
            <person name="Sherpa N."/>
            <person name="Shi L."/>
            <person name="Shih D."/>
            <person name="Sparrow T."/>
            <person name="Spaulding J."/>
            <person name="Stalker J."/>
            <person name="Stange-Thomann N."/>
            <person name="Stavropoulos S."/>
            <person name="Stone C."/>
            <person name="Strader C."/>
            <person name="Tesfaye S."/>
            <person name="Thomson T."/>
            <person name="Thoulutsang Y."/>
            <person name="Thoulutsang D."/>
            <person name="Topham K."/>
            <person name="Topping I."/>
            <person name="Tsamla T."/>
            <person name="Vassiliev H."/>
            <person name="Vo A."/>
            <person name="Wangchuk T."/>
            <person name="Wangdi T."/>
            <person name="Weiand M."/>
            <person name="Wilkinson J."/>
            <person name="Wilson A."/>
            <person name="Yadav S."/>
            <person name="Young G."/>
            <person name="Yu Q."/>
            <person name="Zembek L."/>
            <person name="Zhong D."/>
            <person name="Zimmer A."/>
            <person name="Zwirko Z."/>
            <person name="Jaffe D.B."/>
            <person name="Alvarez P."/>
            <person name="Brockman W."/>
            <person name="Butler J."/>
            <person name="Chin C."/>
            <person name="Gnerre S."/>
            <person name="Grabherr M."/>
            <person name="Kleber M."/>
            <person name="Mauceli E."/>
            <person name="MacCallum I."/>
        </authorList>
    </citation>
    <scope>NUCLEOTIDE SEQUENCE [LARGE SCALE GENOMIC DNA]</scope>
    <source>
        <strain evidence="16">Tucson 14024-0371.13</strain>
    </source>
</reference>
<keyword evidence="5 15" id="KW-0328">Glycosyltransferase</keyword>
<evidence type="ECO:0000313" key="16">
    <source>
        <dbReference type="Proteomes" id="UP000007801"/>
    </source>
</evidence>
<keyword evidence="13" id="KW-0732">Signal</keyword>
<dbReference type="EMBL" id="CH902650">
    <property type="protein sequence ID" value="EDV30101.2"/>
    <property type="molecule type" value="Genomic_DNA"/>
</dbReference>
<evidence type="ECO:0000256" key="1">
    <source>
        <dbReference type="ARBA" id="ARBA00004606"/>
    </source>
</evidence>
<evidence type="ECO:0000256" key="12">
    <source>
        <dbReference type="SAM" id="Phobius"/>
    </source>
</evidence>
<evidence type="ECO:0000256" key="6">
    <source>
        <dbReference type="ARBA" id="ARBA00022679"/>
    </source>
</evidence>
<name>B3N166_DROAN</name>
<dbReference type="SMR" id="B3N166"/>